<dbReference type="AlphaFoldDB" id="A0A1M6WR29"/>
<reference evidence="2 3" key="1">
    <citation type="submission" date="2016-11" db="EMBL/GenBank/DDBJ databases">
        <authorList>
            <person name="Jaros S."/>
            <person name="Januszkiewicz K."/>
            <person name="Wedrychowicz H."/>
        </authorList>
    </citation>
    <scope>NUCLEOTIDE SEQUENCE [LARGE SCALE GENOMIC DNA]</scope>
    <source>
        <strain evidence="2 3">LMG 20594</strain>
    </source>
</reference>
<evidence type="ECO:0000313" key="3">
    <source>
        <dbReference type="Proteomes" id="UP000184395"/>
    </source>
</evidence>
<dbReference type="Proteomes" id="UP000184395">
    <property type="component" value="Unassembled WGS sequence"/>
</dbReference>
<organism evidence="2 3">
    <name type="scientific">Paraburkholderia terricola</name>
    <dbReference type="NCBI Taxonomy" id="169427"/>
    <lineage>
        <taxon>Bacteria</taxon>
        <taxon>Pseudomonadati</taxon>
        <taxon>Pseudomonadota</taxon>
        <taxon>Betaproteobacteria</taxon>
        <taxon>Burkholderiales</taxon>
        <taxon>Burkholderiaceae</taxon>
        <taxon>Paraburkholderia</taxon>
    </lineage>
</organism>
<evidence type="ECO:0000313" key="2">
    <source>
        <dbReference type="EMBL" id="SHK96121.1"/>
    </source>
</evidence>
<gene>
    <name evidence="2" type="ORF">SAMN05192548_104827</name>
</gene>
<feature type="signal peptide" evidence="1">
    <location>
        <begin position="1"/>
        <end position="23"/>
    </location>
</feature>
<name>A0A1M6WR29_9BURK</name>
<keyword evidence="1" id="KW-0732">Signal</keyword>
<dbReference type="STRING" id="169427.SAMN05192548_104827"/>
<dbReference type="RefSeq" id="WP_227470921.1">
    <property type="nucleotide sequence ID" value="NZ_CADFGY010000038.1"/>
</dbReference>
<feature type="chain" id="PRO_5009922142" evidence="1">
    <location>
        <begin position="24"/>
        <end position="49"/>
    </location>
</feature>
<protein>
    <submittedName>
        <fullName evidence="2">Uncharacterized protein</fullName>
    </submittedName>
</protein>
<sequence length="49" mass="5067">MYHYTRLSLLAITIAATGVGAYAANVGTENDAMAIAKANMPLTLAVKIA</sequence>
<dbReference type="EMBL" id="FRAB01000048">
    <property type="protein sequence ID" value="SHK96121.1"/>
    <property type="molecule type" value="Genomic_DNA"/>
</dbReference>
<evidence type="ECO:0000256" key="1">
    <source>
        <dbReference type="SAM" id="SignalP"/>
    </source>
</evidence>
<proteinExistence type="predicted"/>
<accession>A0A1M6WR29</accession>